<sequence length="135" mass="16006">MLRTIIKELQKRQLFVKLKNLRDHIQRHYPVETDLETLEQELQEKLKYAVCVGLIAKYGDDQYCIPTLREEANAAKTAISAFWEMYKNNYQLLNKRKKKSDIKRSLLHQKQNKYINSSKNSSNDETDSSEDSDFF</sequence>
<dbReference type="AlphaFoldDB" id="A0A158P453"/>
<protein>
    <submittedName>
        <fullName evidence="2">Uncharacterized protein</fullName>
    </submittedName>
</protein>
<organism evidence="2 3">
    <name type="scientific">Atta cephalotes</name>
    <name type="common">Leafcutter ant</name>
    <dbReference type="NCBI Taxonomy" id="12957"/>
    <lineage>
        <taxon>Eukaryota</taxon>
        <taxon>Metazoa</taxon>
        <taxon>Ecdysozoa</taxon>
        <taxon>Arthropoda</taxon>
        <taxon>Hexapoda</taxon>
        <taxon>Insecta</taxon>
        <taxon>Pterygota</taxon>
        <taxon>Neoptera</taxon>
        <taxon>Endopterygota</taxon>
        <taxon>Hymenoptera</taxon>
        <taxon>Apocrita</taxon>
        <taxon>Aculeata</taxon>
        <taxon>Formicoidea</taxon>
        <taxon>Formicidae</taxon>
        <taxon>Myrmicinae</taxon>
        <taxon>Atta</taxon>
    </lineage>
</organism>
<accession>A0A158P453</accession>
<dbReference type="EMBL" id="ADTU01008606">
    <property type="status" value="NOT_ANNOTATED_CDS"/>
    <property type="molecule type" value="Genomic_DNA"/>
</dbReference>
<dbReference type="OrthoDB" id="7693638at2759"/>
<feature type="region of interest" description="Disordered" evidence="1">
    <location>
        <begin position="110"/>
        <end position="135"/>
    </location>
</feature>
<evidence type="ECO:0000256" key="1">
    <source>
        <dbReference type="SAM" id="MobiDB-lite"/>
    </source>
</evidence>
<proteinExistence type="predicted"/>
<dbReference type="EnsemblMetazoa" id="XM_012209171.1">
    <property type="protein sequence ID" value="XP_012064561.1"/>
    <property type="gene ID" value="LOC105627898"/>
</dbReference>
<evidence type="ECO:0000313" key="2">
    <source>
        <dbReference type="EnsemblMetazoa" id="XP_012064561.1"/>
    </source>
</evidence>
<dbReference type="Proteomes" id="UP000005205">
    <property type="component" value="Unassembled WGS sequence"/>
</dbReference>
<feature type="compositionally biased region" description="Low complexity" evidence="1">
    <location>
        <begin position="112"/>
        <end position="123"/>
    </location>
</feature>
<name>A0A158P453_ATTCE</name>
<reference evidence="3" key="1">
    <citation type="journal article" date="2011" name="PLoS Genet.">
        <title>The genome sequence of the leaf-cutter ant Atta cephalotes reveals insights into its obligate symbiotic lifestyle.</title>
        <authorList>
            <person name="Suen G."/>
            <person name="Teiling C."/>
            <person name="Li L."/>
            <person name="Holt C."/>
            <person name="Abouheif E."/>
            <person name="Bornberg-Bauer E."/>
            <person name="Bouffard P."/>
            <person name="Caldera E.J."/>
            <person name="Cash E."/>
            <person name="Cavanaugh A."/>
            <person name="Denas O."/>
            <person name="Elhaik E."/>
            <person name="Fave M.J."/>
            <person name="Gadau J."/>
            <person name="Gibson J.D."/>
            <person name="Graur D."/>
            <person name="Grubbs K.J."/>
            <person name="Hagen D.E."/>
            <person name="Harkins T.T."/>
            <person name="Helmkampf M."/>
            <person name="Hu H."/>
            <person name="Johnson B.R."/>
            <person name="Kim J."/>
            <person name="Marsh S.E."/>
            <person name="Moeller J.A."/>
            <person name="Munoz-Torres M.C."/>
            <person name="Murphy M.C."/>
            <person name="Naughton M.C."/>
            <person name="Nigam S."/>
            <person name="Overson R."/>
            <person name="Rajakumar R."/>
            <person name="Reese J.T."/>
            <person name="Scott J.J."/>
            <person name="Smith C.R."/>
            <person name="Tao S."/>
            <person name="Tsutsui N.D."/>
            <person name="Viljakainen L."/>
            <person name="Wissler L."/>
            <person name="Yandell M.D."/>
            <person name="Zimmer F."/>
            <person name="Taylor J."/>
            <person name="Slater S.C."/>
            <person name="Clifton S.W."/>
            <person name="Warren W.C."/>
            <person name="Elsik C.G."/>
            <person name="Smith C.D."/>
            <person name="Weinstock G.M."/>
            <person name="Gerardo N.M."/>
            <person name="Currie C.R."/>
        </authorList>
    </citation>
    <scope>NUCLEOTIDE SEQUENCE [LARGE SCALE GENOMIC DNA]</scope>
</reference>
<reference evidence="2" key="2">
    <citation type="submission" date="2016-04" db="UniProtKB">
        <authorList>
            <consortium name="EnsemblMetazoa"/>
        </authorList>
    </citation>
    <scope>IDENTIFICATION</scope>
</reference>
<dbReference type="KEGG" id="acep:105627898"/>
<dbReference type="InParanoid" id="A0A158P453"/>
<gene>
    <name evidence="2" type="primary">105627898</name>
</gene>
<feature type="compositionally biased region" description="Acidic residues" evidence="1">
    <location>
        <begin position="124"/>
        <end position="135"/>
    </location>
</feature>
<keyword evidence="3" id="KW-1185">Reference proteome</keyword>
<evidence type="ECO:0000313" key="3">
    <source>
        <dbReference type="Proteomes" id="UP000005205"/>
    </source>
</evidence>